<accession>A0A521D3D6</accession>
<evidence type="ECO:0000256" key="4">
    <source>
        <dbReference type="ARBA" id="ARBA00022827"/>
    </source>
</evidence>
<evidence type="ECO:0000256" key="8">
    <source>
        <dbReference type="ARBA" id="ARBA00047599"/>
    </source>
</evidence>
<dbReference type="PRINTS" id="PR00411">
    <property type="entry name" value="PNDRDTASEI"/>
</dbReference>
<protein>
    <recommendedName>
        <fullName evidence="2">NADH:ubiquinone reductase (non-electrogenic)</fullName>
        <ecNumber evidence="2">1.6.5.9</ecNumber>
    </recommendedName>
</protein>
<dbReference type="SUPFAM" id="SSF51905">
    <property type="entry name" value="FAD/NAD(P)-binding domain"/>
    <property type="match status" value="1"/>
</dbReference>
<dbReference type="PANTHER" id="PTHR43706">
    <property type="entry name" value="NADH DEHYDROGENASE"/>
    <property type="match status" value="1"/>
</dbReference>
<evidence type="ECO:0000256" key="9">
    <source>
        <dbReference type="SAM" id="Phobius"/>
    </source>
</evidence>
<dbReference type="AlphaFoldDB" id="A0A521D3D6"/>
<comment type="similarity">
    <text evidence="1">Belongs to the NADH dehydrogenase family.</text>
</comment>
<keyword evidence="4" id="KW-0274">FAD</keyword>
<dbReference type="RefSeq" id="WP_142454318.1">
    <property type="nucleotide sequence ID" value="NZ_FXTP01000007.1"/>
</dbReference>
<keyword evidence="9" id="KW-1133">Transmembrane helix</keyword>
<keyword evidence="13" id="KW-1185">Reference proteome</keyword>
<evidence type="ECO:0000256" key="7">
    <source>
        <dbReference type="ARBA" id="ARBA00023027"/>
    </source>
</evidence>
<reference evidence="12 13" key="1">
    <citation type="submission" date="2017-05" db="EMBL/GenBank/DDBJ databases">
        <authorList>
            <person name="Varghese N."/>
            <person name="Submissions S."/>
        </authorList>
    </citation>
    <scope>NUCLEOTIDE SEQUENCE [LARGE SCALE GENOMIC DNA]</scope>
    <source>
        <strain evidence="12 13">DSM 21985</strain>
    </source>
</reference>
<evidence type="ECO:0000313" key="13">
    <source>
        <dbReference type="Proteomes" id="UP000317557"/>
    </source>
</evidence>
<dbReference type="PRINTS" id="PR00368">
    <property type="entry name" value="FADPNR"/>
</dbReference>
<evidence type="ECO:0000259" key="11">
    <source>
        <dbReference type="Pfam" id="PF22366"/>
    </source>
</evidence>
<keyword evidence="6" id="KW-0560">Oxidoreductase</keyword>
<organism evidence="12 13">
    <name type="scientific">Gracilimonas mengyeensis</name>
    <dbReference type="NCBI Taxonomy" id="1302730"/>
    <lineage>
        <taxon>Bacteria</taxon>
        <taxon>Pseudomonadati</taxon>
        <taxon>Balneolota</taxon>
        <taxon>Balneolia</taxon>
        <taxon>Balneolales</taxon>
        <taxon>Balneolaceae</taxon>
        <taxon>Gracilimonas</taxon>
    </lineage>
</organism>
<dbReference type="InterPro" id="IPR036188">
    <property type="entry name" value="FAD/NAD-bd_sf"/>
</dbReference>
<evidence type="ECO:0000256" key="2">
    <source>
        <dbReference type="ARBA" id="ARBA00012637"/>
    </source>
</evidence>
<feature type="transmembrane region" description="Helical" evidence="9">
    <location>
        <begin position="371"/>
        <end position="389"/>
    </location>
</feature>
<evidence type="ECO:0000256" key="1">
    <source>
        <dbReference type="ARBA" id="ARBA00005272"/>
    </source>
</evidence>
<dbReference type="EMBL" id="FXTP01000007">
    <property type="protein sequence ID" value="SMO66179.1"/>
    <property type="molecule type" value="Genomic_DNA"/>
</dbReference>
<keyword evidence="9" id="KW-0812">Transmembrane</keyword>
<sequence length="442" mass="49166">MDKSQEHIVIVGGGFGGIATAKKLRKSSCKVTLIDKSNHHLFQPLLYQVATAALSPGDIAAPIRAVLGEDSGIQVLMGKVEKVKPEQKQLLLHDGRTVTYDRLVLAPGAKYNYFGNEQWENHAPGLKSISDALNIRERILLSLEEAEQIEDPALREPYLTYVIVGGGPTGVEMAGAIAEIAKRQLMRDFQNISANETRVFLVEAAPKILNGYPDELSEKARQMLEDMGVRVLLNTPVTDIEENKIHFKEGFIETPNIIWAAGVSASPLVNSLGTEQDRSGRVKVNQNLSVPEYPEIFVIGDAAYVEDKEGNPLPALAPVALQQGKFVADQIIHGDTSSVKPAFIYKDKGMMATVGRAKAVADIHGLKLSGFPAWFMWSFVHILFLLCFHNKIRVFVEWMWYYFTFKRGVRLITDRLDCKYCGETGISTFPESPEIEFSEYEH</sequence>
<dbReference type="Proteomes" id="UP000317557">
    <property type="component" value="Unassembled WGS sequence"/>
</dbReference>
<dbReference type="InterPro" id="IPR045024">
    <property type="entry name" value="NDH-2"/>
</dbReference>
<proteinExistence type="inferred from homology"/>
<evidence type="ECO:0000256" key="3">
    <source>
        <dbReference type="ARBA" id="ARBA00022630"/>
    </source>
</evidence>
<dbReference type="Pfam" id="PF07992">
    <property type="entry name" value="Pyr_redox_2"/>
    <property type="match status" value="1"/>
</dbReference>
<dbReference type="OrthoDB" id="9781621at2"/>
<keyword evidence="3" id="KW-0285">Flavoprotein</keyword>
<keyword evidence="9" id="KW-0472">Membrane</keyword>
<evidence type="ECO:0000256" key="5">
    <source>
        <dbReference type="ARBA" id="ARBA00022946"/>
    </source>
</evidence>
<evidence type="ECO:0000256" key="6">
    <source>
        <dbReference type="ARBA" id="ARBA00023002"/>
    </source>
</evidence>
<dbReference type="Pfam" id="PF22366">
    <property type="entry name" value="NDH2_C"/>
    <property type="match status" value="1"/>
</dbReference>
<dbReference type="EC" id="1.6.5.9" evidence="2"/>
<evidence type="ECO:0000259" key="10">
    <source>
        <dbReference type="Pfam" id="PF07992"/>
    </source>
</evidence>
<dbReference type="PANTHER" id="PTHR43706:SF47">
    <property type="entry name" value="EXTERNAL NADH-UBIQUINONE OXIDOREDUCTASE 1, MITOCHONDRIAL-RELATED"/>
    <property type="match status" value="1"/>
</dbReference>
<name>A0A521D3D6_9BACT</name>
<dbReference type="InterPro" id="IPR054585">
    <property type="entry name" value="NDH2-like_C"/>
</dbReference>
<dbReference type="InterPro" id="IPR023753">
    <property type="entry name" value="FAD/NAD-binding_dom"/>
</dbReference>
<keyword evidence="7" id="KW-0520">NAD</keyword>
<keyword evidence="5" id="KW-0809">Transit peptide</keyword>
<feature type="domain" description="FAD/NAD(P)-binding" evidence="10">
    <location>
        <begin position="7"/>
        <end position="324"/>
    </location>
</feature>
<gene>
    <name evidence="12" type="ORF">SAMN06265219_10770</name>
</gene>
<comment type="catalytic activity">
    <reaction evidence="8">
        <text>a quinone + NADH + H(+) = a quinol + NAD(+)</text>
        <dbReference type="Rhea" id="RHEA:46160"/>
        <dbReference type="ChEBI" id="CHEBI:15378"/>
        <dbReference type="ChEBI" id="CHEBI:24646"/>
        <dbReference type="ChEBI" id="CHEBI:57540"/>
        <dbReference type="ChEBI" id="CHEBI:57945"/>
        <dbReference type="ChEBI" id="CHEBI:132124"/>
        <dbReference type="EC" id="1.6.5.9"/>
    </reaction>
</comment>
<dbReference type="Gene3D" id="3.50.50.100">
    <property type="match status" value="1"/>
</dbReference>
<feature type="domain" description="External alternative NADH-ubiquinone oxidoreductase-like C-terminal" evidence="11">
    <location>
        <begin position="348"/>
        <end position="401"/>
    </location>
</feature>
<dbReference type="GO" id="GO:0050136">
    <property type="term" value="F:NADH dehydrogenase (quinone) (non-electrogenic) activity"/>
    <property type="evidence" value="ECO:0007669"/>
    <property type="project" value="UniProtKB-EC"/>
</dbReference>
<evidence type="ECO:0000313" key="12">
    <source>
        <dbReference type="EMBL" id="SMO66179.1"/>
    </source>
</evidence>